<evidence type="ECO:0000256" key="3">
    <source>
        <dbReference type="ARBA" id="ARBA00022475"/>
    </source>
</evidence>
<dbReference type="PANTHER" id="PTHR30012:SF0">
    <property type="entry name" value="TYPE II SECRETION SYSTEM PROTEIN F-RELATED"/>
    <property type="match status" value="1"/>
</dbReference>
<reference evidence="9 10" key="1">
    <citation type="submission" date="2020-08" db="EMBL/GenBank/DDBJ databases">
        <title>Genomic Encyclopedia of Type Strains, Phase IV (KMG-IV): sequencing the most valuable type-strain genomes for metagenomic binning, comparative biology and taxonomic classification.</title>
        <authorList>
            <person name="Goeker M."/>
        </authorList>
    </citation>
    <scope>NUCLEOTIDE SEQUENCE [LARGE SCALE GENOMIC DNA]</scope>
    <source>
        <strain evidence="9 10">DSM 21255</strain>
    </source>
</reference>
<accession>A0A841R001</accession>
<dbReference type="AlphaFoldDB" id="A0A841R001"/>
<sequence length="395" mass="43657">MAAMQRYHYIALDEAQHLRRTGWIESTSESDAAALLRARSWYVVRLRRGNAWEQISQRKLGARTLALFTQQWATLLRAGIDVLTALRLLSETGPPRLQQALTDVSAAVETGETLREALQTARAFPPLLIALVEAGEAAGVLAENLTYASLYYRNQLKLQRLRREAYSYPLLVMLAGLLVGGISVIWILPTFANLFADLGAQPSAVTQTVLTTAQWFHSHVLLIALALFLALGAIVALSMTPTGRMVVARQADRFTLFRAPMYARMAQVQALLLKSGLDLAETLRLTAAVTNPLYRERLLTARAAVRNGRALETALQAADITGPVYLHMVRVGTESGRLEELLAETAAYYEEESARSWEQLKTWLGPLLLLATGLWVGFLMYSILLPIIDVVTAPM</sequence>
<feature type="transmembrane region" description="Helical" evidence="7">
    <location>
        <begin position="165"/>
        <end position="188"/>
    </location>
</feature>
<evidence type="ECO:0000256" key="4">
    <source>
        <dbReference type="ARBA" id="ARBA00022692"/>
    </source>
</evidence>
<evidence type="ECO:0000256" key="1">
    <source>
        <dbReference type="ARBA" id="ARBA00004651"/>
    </source>
</evidence>
<evidence type="ECO:0000256" key="5">
    <source>
        <dbReference type="ARBA" id="ARBA00022989"/>
    </source>
</evidence>
<dbReference type="OrthoDB" id="9805682at2"/>
<comment type="subcellular location">
    <subcellularLocation>
        <location evidence="1">Cell membrane</location>
        <topology evidence="1">Multi-pass membrane protein</topology>
    </subcellularLocation>
</comment>
<keyword evidence="10" id="KW-1185">Reference proteome</keyword>
<evidence type="ECO:0000256" key="7">
    <source>
        <dbReference type="SAM" id="Phobius"/>
    </source>
</evidence>
<dbReference type="EMBL" id="JACHHI010000007">
    <property type="protein sequence ID" value="MBB6478254.1"/>
    <property type="molecule type" value="Genomic_DNA"/>
</dbReference>
<feature type="transmembrane region" description="Helical" evidence="7">
    <location>
        <begin position="363"/>
        <end position="388"/>
    </location>
</feature>
<evidence type="ECO:0000313" key="10">
    <source>
        <dbReference type="Proteomes" id="UP000591941"/>
    </source>
</evidence>
<comment type="similarity">
    <text evidence="2">Belongs to the GSP F family.</text>
</comment>
<gene>
    <name evidence="9" type="ORF">HNR45_001325</name>
</gene>
<feature type="transmembrane region" description="Helical" evidence="7">
    <location>
        <begin position="220"/>
        <end position="239"/>
    </location>
</feature>
<feature type="domain" description="Type II secretion system protein GspF" evidence="8">
    <location>
        <begin position="270"/>
        <end position="386"/>
    </location>
</feature>
<keyword evidence="5 7" id="KW-1133">Transmembrane helix</keyword>
<dbReference type="Pfam" id="PF00482">
    <property type="entry name" value="T2SSF"/>
    <property type="match status" value="2"/>
</dbReference>
<dbReference type="InterPro" id="IPR003004">
    <property type="entry name" value="GspF/PilC"/>
</dbReference>
<evidence type="ECO:0000256" key="6">
    <source>
        <dbReference type="ARBA" id="ARBA00023136"/>
    </source>
</evidence>
<dbReference type="PANTHER" id="PTHR30012">
    <property type="entry name" value="GENERAL SECRETION PATHWAY PROTEIN"/>
    <property type="match status" value="1"/>
</dbReference>
<dbReference type="Gene3D" id="1.20.81.30">
    <property type="entry name" value="Type II secretion system (T2SS), domain F"/>
    <property type="match status" value="2"/>
</dbReference>
<feature type="domain" description="Type II secretion system protein GspF" evidence="8">
    <location>
        <begin position="68"/>
        <end position="189"/>
    </location>
</feature>
<organism evidence="9 10">
    <name type="scientific">Negativicoccus succinicivorans</name>
    <dbReference type="NCBI Taxonomy" id="620903"/>
    <lineage>
        <taxon>Bacteria</taxon>
        <taxon>Bacillati</taxon>
        <taxon>Bacillota</taxon>
        <taxon>Negativicutes</taxon>
        <taxon>Veillonellales</taxon>
        <taxon>Veillonellaceae</taxon>
        <taxon>Negativicoccus</taxon>
    </lineage>
</organism>
<evidence type="ECO:0000259" key="8">
    <source>
        <dbReference type="Pfam" id="PF00482"/>
    </source>
</evidence>
<dbReference type="GeneID" id="93486579"/>
<name>A0A841R001_9FIRM</name>
<evidence type="ECO:0000313" key="9">
    <source>
        <dbReference type="EMBL" id="MBB6478254.1"/>
    </source>
</evidence>
<dbReference type="InterPro" id="IPR018076">
    <property type="entry name" value="T2SS_GspF_dom"/>
</dbReference>
<proteinExistence type="inferred from homology"/>
<evidence type="ECO:0000256" key="2">
    <source>
        <dbReference type="ARBA" id="ARBA00005745"/>
    </source>
</evidence>
<dbReference type="RefSeq" id="WP_159823289.1">
    <property type="nucleotide sequence ID" value="NZ_CABWNB010000005.1"/>
</dbReference>
<protein>
    <submittedName>
        <fullName evidence="9">Type II secretory pathway component PulF</fullName>
    </submittedName>
</protein>
<dbReference type="GO" id="GO:0005886">
    <property type="term" value="C:plasma membrane"/>
    <property type="evidence" value="ECO:0007669"/>
    <property type="project" value="UniProtKB-SubCell"/>
</dbReference>
<keyword evidence="6 7" id="KW-0472">Membrane</keyword>
<dbReference type="PRINTS" id="PR00812">
    <property type="entry name" value="BCTERIALGSPF"/>
</dbReference>
<comment type="caution">
    <text evidence="9">The sequence shown here is derived from an EMBL/GenBank/DDBJ whole genome shotgun (WGS) entry which is preliminary data.</text>
</comment>
<keyword evidence="3" id="KW-1003">Cell membrane</keyword>
<dbReference type="InterPro" id="IPR042094">
    <property type="entry name" value="T2SS_GspF_sf"/>
</dbReference>
<keyword evidence="4 7" id="KW-0812">Transmembrane</keyword>
<dbReference type="Proteomes" id="UP000591941">
    <property type="component" value="Unassembled WGS sequence"/>
</dbReference>